<evidence type="ECO:0000256" key="1">
    <source>
        <dbReference type="SAM" id="MobiDB-lite"/>
    </source>
</evidence>
<proteinExistence type="predicted"/>
<keyword evidence="3" id="KW-1185">Reference proteome</keyword>
<reference evidence="2 3" key="1">
    <citation type="submission" date="2019-02" db="EMBL/GenBank/DDBJ databases">
        <title>Genome sequencing of the rare red list fungi Dentipellis fragilis.</title>
        <authorList>
            <person name="Buettner E."/>
            <person name="Kellner H."/>
        </authorList>
    </citation>
    <scope>NUCLEOTIDE SEQUENCE [LARGE SCALE GENOMIC DNA]</scope>
    <source>
        <strain evidence="2 3">DSM 105465</strain>
    </source>
</reference>
<gene>
    <name evidence="2" type="ORF">EVG20_g6097</name>
</gene>
<dbReference type="AlphaFoldDB" id="A0A4Y9YSD3"/>
<dbReference type="EMBL" id="SEOQ01000390">
    <property type="protein sequence ID" value="TFY63999.1"/>
    <property type="molecule type" value="Genomic_DNA"/>
</dbReference>
<organism evidence="2 3">
    <name type="scientific">Dentipellis fragilis</name>
    <dbReference type="NCBI Taxonomy" id="205917"/>
    <lineage>
        <taxon>Eukaryota</taxon>
        <taxon>Fungi</taxon>
        <taxon>Dikarya</taxon>
        <taxon>Basidiomycota</taxon>
        <taxon>Agaricomycotina</taxon>
        <taxon>Agaricomycetes</taxon>
        <taxon>Russulales</taxon>
        <taxon>Hericiaceae</taxon>
        <taxon>Dentipellis</taxon>
    </lineage>
</organism>
<feature type="region of interest" description="Disordered" evidence="1">
    <location>
        <begin position="36"/>
        <end position="55"/>
    </location>
</feature>
<feature type="compositionally biased region" description="Basic residues" evidence="1">
    <location>
        <begin position="46"/>
        <end position="55"/>
    </location>
</feature>
<accession>A0A4Y9YSD3</accession>
<dbReference type="Proteomes" id="UP000298327">
    <property type="component" value="Unassembled WGS sequence"/>
</dbReference>
<sequence length="171" mass="18805">MTSPTRRTIVQHRRLLHPPQRCLTISRWPLPRAPARTLARTPARSRPPRARRTRTRTCTRTRACPFPHLPTQHVEKTMDTRGGIAAAAMGANRYVVCSFLRTFHLALLAVLALPPSPPSIACCRGAPSLLPMLLDLLGAPLACASLCAVLGPRLAHTITLTHARALCHRSR</sequence>
<protein>
    <submittedName>
        <fullName evidence="2">Uncharacterized protein</fullName>
    </submittedName>
</protein>
<name>A0A4Y9YSD3_9AGAM</name>
<comment type="caution">
    <text evidence="2">The sequence shown here is derived from an EMBL/GenBank/DDBJ whole genome shotgun (WGS) entry which is preliminary data.</text>
</comment>
<evidence type="ECO:0000313" key="2">
    <source>
        <dbReference type="EMBL" id="TFY63999.1"/>
    </source>
</evidence>
<evidence type="ECO:0000313" key="3">
    <source>
        <dbReference type="Proteomes" id="UP000298327"/>
    </source>
</evidence>